<organism evidence="7 8">
    <name type="scientific">Pseudoalteromonas arctica</name>
    <dbReference type="NCBI Taxonomy" id="394751"/>
    <lineage>
        <taxon>Bacteria</taxon>
        <taxon>Pseudomonadati</taxon>
        <taxon>Pseudomonadota</taxon>
        <taxon>Gammaproteobacteria</taxon>
        <taxon>Alteromonadales</taxon>
        <taxon>Pseudoalteromonadaceae</taxon>
        <taxon>Pseudoalteromonas</taxon>
    </lineage>
</organism>
<dbReference type="UniPathway" id="UPA00241">
    <property type="reaction ID" value="UER00356"/>
</dbReference>
<feature type="binding site" evidence="5">
    <location>
        <begin position="21"/>
        <end position="26"/>
    </location>
    <ligand>
        <name>ATP</name>
        <dbReference type="ChEBI" id="CHEBI:30616"/>
    </ligand>
</feature>
<keyword evidence="4 5" id="KW-0173">Coenzyme A biosynthesis</keyword>
<reference evidence="7" key="1">
    <citation type="submission" date="2020-04" db="EMBL/GenBank/DDBJ databases">
        <title>Genome Sequencing for Pseudoaltermonas arctica.</title>
        <authorList>
            <person name="Elkins N.S."/>
        </authorList>
    </citation>
    <scope>NUCLEOTIDE SEQUENCE [LARGE SCALE GENOMIC DNA]</scope>
    <source>
        <strain evidence="7">NEC-BIFX-2020_0012</strain>
    </source>
</reference>
<comment type="pathway">
    <text evidence="5">Cofactor biosynthesis; coenzyme A biosynthesis; CoA from (R)-pantothenate: step 5/5.</text>
</comment>
<evidence type="ECO:0000313" key="8">
    <source>
        <dbReference type="Proteomes" id="UP000570493"/>
    </source>
</evidence>
<evidence type="ECO:0000256" key="6">
    <source>
        <dbReference type="NCBIfam" id="TIGR00152"/>
    </source>
</evidence>
<dbReference type="GO" id="GO:0005524">
    <property type="term" value="F:ATP binding"/>
    <property type="evidence" value="ECO:0007669"/>
    <property type="project" value="UniProtKB-UniRule"/>
</dbReference>
<keyword evidence="5 7" id="KW-0418">Kinase</keyword>
<dbReference type="CDD" id="cd02022">
    <property type="entry name" value="DPCK"/>
    <property type="match status" value="1"/>
</dbReference>
<dbReference type="SUPFAM" id="SSF52540">
    <property type="entry name" value="P-loop containing nucleoside triphosphate hydrolases"/>
    <property type="match status" value="1"/>
</dbReference>
<evidence type="ECO:0000256" key="4">
    <source>
        <dbReference type="ARBA" id="ARBA00022993"/>
    </source>
</evidence>
<dbReference type="Proteomes" id="UP000570493">
    <property type="component" value="Unassembled WGS sequence"/>
</dbReference>
<name>A0A7Y0HDH3_9GAMM</name>
<comment type="catalytic activity">
    <reaction evidence="5">
        <text>3'-dephospho-CoA + ATP = ADP + CoA + H(+)</text>
        <dbReference type="Rhea" id="RHEA:18245"/>
        <dbReference type="ChEBI" id="CHEBI:15378"/>
        <dbReference type="ChEBI" id="CHEBI:30616"/>
        <dbReference type="ChEBI" id="CHEBI:57287"/>
        <dbReference type="ChEBI" id="CHEBI:57328"/>
        <dbReference type="ChEBI" id="CHEBI:456216"/>
        <dbReference type="EC" id="2.7.1.24"/>
    </reaction>
</comment>
<evidence type="ECO:0000256" key="2">
    <source>
        <dbReference type="ARBA" id="ARBA00022741"/>
    </source>
</evidence>
<keyword evidence="5" id="KW-0963">Cytoplasm</keyword>
<dbReference type="InterPro" id="IPR027417">
    <property type="entry name" value="P-loop_NTPase"/>
</dbReference>
<keyword evidence="5 7" id="KW-0808">Transferase</keyword>
<dbReference type="AlphaFoldDB" id="A0A7Y0HDH3"/>
<evidence type="ECO:0000256" key="1">
    <source>
        <dbReference type="ARBA" id="ARBA00009018"/>
    </source>
</evidence>
<comment type="function">
    <text evidence="5">Catalyzes the phosphorylation of the 3'-hydroxyl group of dephosphocoenzyme A to form coenzyme A.</text>
</comment>
<proteinExistence type="inferred from homology"/>
<sequence length="209" mass="22970">MNASTHKPIKNWVLGLTGGIGCGKSTVSAMFEKLAITVIDADIIARQVVKPHSHGLAAISEHFGAQVLNPNGSLNRAQLREIIFADTAQKTWLNNLLHPLIREKTLTDLHSANSAYVVLVAPLLFENGLEQYCDRTLVIDVPIAVQLERTIARDNTSEQQARSIIAAQMSREDKLNRADDVIDNNRPLAQVATVIQQLHAQYLALPAKK</sequence>
<comment type="caution">
    <text evidence="7">The sequence shown here is derived from an EMBL/GenBank/DDBJ whole genome shotgun (WGS) entry which is preliminary data.</text>
</comment>
<dbReference type="PROSITE" id="PS51257">
    <property type="entry name" value="PROKAR_LIPOPROTEIN"/>
    <property type="match status" value="1"/>
</dbReference>
<dbReference type="EMBL" id="JABBMT010000013">
    <property type="protein sequence ID" value="NMM41124.1"/>
    <property type="molecule type" value="Genomic_DNA"/>
</dbReference>
<keyword evidence="2 5" id="KW-0547">Nucleotide-binding</keyword>
<gene>
    <name evidence="5 7" type="primary">coaE</name>
    <name evidence="7" type="ORF">HHO47_09890</name>
</gene>
<keyword evidence="3 5" id="KW-0067">ATP-binding</keyword>
<comment type="subcellular location">
    <subcellularLocation>
        <location evidence="5">Cytoplasm</location>
    </subcellularLocation>
</comment>
<dbReference type="Pfam" id="PF01121">
    <property type="entry name" value="CoaE"/>
    <property type="match status" value="1"/>
</dbReference>
<dbReference type="HAMAP" id="MF_00376">
    <property type="entry name" value="Dephospho_CoA_kinase"/>
    <property type="match status" value="1"/>
</dbReference>
<evidence type="ECO:0000313" key="7">
    <source>
        <dbReference type="EMBL" id="NMM41124.1"/>
    </source>
</evidence>
<dbReference type="PANTHER" id="PTHR10695:SF46">
    <property type="entry name" value="BIFUNCTIONAL COENZYME A SYNTHASE-RELATED"/>
    <property type="match status" value="1"/>
</dbReference>
<dbReference type="InterPro" id="IPR001977">
    <property type="entry name" value="Depp_CoAkinase"/>
</dbReference>
<evidence type="ECO:0000256" key="3">
    <source>
        <dbReference type="ARBA" id="ARBA00022840"/>
    </source>
</evidence>
<comment type="similarity">
    <text evidence="1 5">Belongs to the CoaE family.</text>
</comment>
<dbReference type="PROSITE" id="PS51219">
    <property type="entry name" value="DPCK"/>
    <property type="match status" value="1"/>
</dbReference>
<dbReference type="GO" id="GO:0015937">
    <property type="term" value="P:coenzyme A biosynthetic process"/>
    <property type="evidence" value="ECO:0007669"/>
    <property type="project" value="UniProtKB-UniRule"/>
</dbReference>
<dbReference type="PANTHER" id="PTHR10695">
    <property type="entry name" value="DEPHOSPHO-COA KINASE-RELATED"/>
    <property type="match status" value="1"/>
</dbReference>
<dbReference type="Gene3D" id="3.40.50.300">
    <property type="entry name" value="P-loop containing nucleotide triphosphate hydrolases"/>
    <property type="match status" value="1"/>
</dbReference>
<dbReference type="NCBIfam" id="TIGR00152">
    <property type="entry name" value="dephospho-CoA kinase"/>
    <property type="match status" value="1"/>
</dbReference>
<keyword evidence="8" id="KW-1185">Reference proteome</keyword>
<protein>
    <recommendedName>
        <fullName evidence="5 6">Dephospho-CoA kinase</fullName>
        <ecNumber evidence="5 6">2.7.1.24</ecNumber>
    </recommendedName>
    <alternativeName>
        <fullName evidence="5">Dephosphocoenzyme A kinase</fullName>
    </alternativeName>
</protein>
<dbReference type="GO" id="GO:0004140">
    <property type="term" value="F:dephospho-CoA kinase activity"/>
    <property type="evidence" value="ECO:0007669"/>
    <property type="project" value="UniProtKB-UniRule"/>
</dbReference>
<dbReference type="EC" id="2.7.1.24" evidence="5 6"/>
<accession>A0A7Y0HDH3</accession>
<dbReference type="RefSeq" id="WP_169020160.1">
    <property type="nucleotide sequence ID" value="NZ_JABBMT010000013.1"/>
</dbReference>
<evidence type="ECO:0000256" key="5">
    <source>
        <dbReference type="HAMAP-Rule" id="MF_00376"/>
    </source>
</evidence>
<dbReference type="GO" id="GO:0005737">
    <property type="term" value="C:cytoplasm"/>
    <property type="evidence" value="ECO:0007669"/>
    <property type="project" value="UniProtKB-SubCell"/>
</dbReference>